<feature type="region of interest" description="Disordered" evidence="1">
    <location>
        <begin position="1"/>
        <end position="57"/>
    </location>
</feature>
<name>A0AAD6T4C4_9AGAR</name>
<proteinExistence type="predicted"/>
<evidence type="ECO:0000313" key="3">
    <source>
        <dbReference type="Proteomes" id="UP001218188"/>
    </source>
</evidence>
<reference evidence="2" key="1">
    <citation type="submission" date="2023-03" db="EMBL/GenBank/DDBJ databases">
        <title>Massive genome expansion in bonnet fungi (Mycena s.s.) driven by repeated elements and novel gene families across ecological guilds.</title>
        <authorList>
            <consortium name="Lawrence Berkeley National Laboratory"/>
            <person name="Harder C.B."/>
            <person name="Miyauchi S."/>
            <person name="Viragh M."/>
            <person name="Kuo A."/>
            <person name="Thoen E."/>
            <person name="Andreopoulos B."/>
            <person name="Lu D."/>
            <person name="Skrede I."/>
            <person name="Drula E."/>
            <person name="Henrissat B."/>
            <person name="Morin E."/>
            <person name="Kohler A."/>
            <person name="Barry K."/>
            <person name="LaButti K."/>
            <person name="Morin E."/>
            <person name="Salamov A."/>
            <person name="Lipzen A."/>
            <person name="Mereny Z."/>
            <person name="Hegedus B."/>
            <person name="Baldrian P."/>
            <person name="Stursova M."/>
            <person name="Weitz H."/>
            <person name="Taylor A."/>
            <person name="Grigoriev I.V."/>
            <person name="Nagy L.G."/>
            <person name="Martin F."/>
            <person name="Kauserud H."/>
        </authorList>
    </citation>
    <scope>NUCLEOTIDE SEQUENCE</scope>
    <source>
        <strain evidence="2">CBHHK200</strain>
    </source>
</reference>
<feature type="compositionally biased region" description="Low complexity" evidence="1">
    <location>
        <begin position="26"/>
        <end position="47"/>
    </location>
</feature>
<sequence>MACLPAHLMDSPPRGAPRDGLDDEQSSPSFASPESSNPSNAMSSCNPLKRPTPDGEQYADFVGRKRHLKAMDFQDLKEFSRLSGQQQSISIYALLLKSNETVNSITPMEAVHHISAALEGRIERAAFLVLADPATPVYVQKGVPVGRVTDYLEKHGLTPEIKNDNSKFPLYKKRSGLRLTHYRNVTKELIGESRGTARDPGEAVPPGDATRKDAVDVLNLTQQILHLGLKAAPDLKLSLPLVARVAWLRWAYQARVATKGEAAPGYWEFVDAQLAEIRTLKKGDIEAMSRTFGRFLNDDFALYGSAFVEDLSTVAPTTLDDDE</sequence>
<keyword evidence="3" id="KW-1185">Reference proteome</keyword>
<dbReference type="Proteomes" id="UP001218188">
    <property type="component" value="Unassembled WGS sequence"/>
</dbReference>
<gene>
    <name evidence="2" type="ORF">C8F04DRAFT_1393841</name>
</gene>
<accession>A0AAD6T4C4</accession>
<evidence type="ECO:0000313" key="2">
    <source>
        <dbReference type="EMBL" id="KAJ7037047.1"/>
    </source>
</evidence>
<protein>
    <submittedName>
        <fullName evidence="2">Uncharacterized protein</fullName>
    </submittedName>
</protein>
<dbReference type="AlphaFoldDB" id="A0AAD6T4C4"/>
<dbReference type="EMBL" id="JARJCM010000039">
    <property type="protein sequence ID" value="KAJ7037047.1"/>
    <property type="molecule type" value="Genomic_DNA"/>
</dbReference>
<organism evidence="2 3">
    <name type="scientific">Mycena alexandri</name>
    <dbReference type="NCBI Taxonomy" id="1745969"/>
    <lineage>
        <taxon>Eukaryota</taxon>
        <taxon>Fungi</taxon>
        <taxon>Dikarya</taxon>
        <taxon>Basidiomycota</taxon>
        <taxon>Agaricomycotina</taxon>
        <taxon>Agaricomycetes</taxon>
        <taxon>Agaricomycetidae</taxon>
        <taxon>Agaricales</taxon>
        <taxon>Marasmiineae</taxon>
        <taxon>Mycenaceae</taxon>
        <taxon>Mycena</taxon>
    </lineage>
</organism>
<comment type="caution">
    <text evidence="2">The sequence shown here is derived from an EMBL/GenBank/DDBJ whole genome shotgun (WGS) entry which is preliminary data.</text>
</comment>
<evidence type="ECO:0000256" key="1">
    <source>
        <dbReference type="SAM" id="MobiDB-lite"/>
    </source>
</evidence>